<accession>A0AAU7KKY3</accession>
<feature type="transmembrane region" description="Helical" evidence="1">
    <location>
        <begin position="34"/>
        <end position="56"/>
    </location>
</feature>
<reference evidence="3" key="1">
    <citation type="submission" date="2022-06" db="EMBL/GenBank/DDBJ databases">
        <title>A novel DMS-producing enzyme.</title>
        <authorList>
            <person name="Zhang Y."/>
        </authorList>
    </citation>
    <scope>NUCLEOTIDE SEQUENCE</scope>
    <source>
        <strain evidence="3">RT37</strain>
    </source>
</reference>
<proteinExistence type="predicted"/>
<keyword evidence="1" id="KW-0472">Membrane</keyword>
<dbReference type="RefSeq" id="WP_348827823.1">
    <property type="nucleotide sequence ID" value="NZ_CP098827.1"/>
</dbReference>
<feature type="transmembrane region" description="Helical" evidence="1">
    <location>
        <begin position="76"/>
        <end position="94"/>
    </location>
</feature>
<dbReference type="EMBL" id="CP098827">
    <property type="protein sequence ID" value="XBO72386.1"/>
    <property type="molecule type" value="Genomic_DNA"/>
</dbReference>
<feature type="transmembrane region" description="Helical" evidence="1">
    <location>
        <begin position="100"/>
        <end position="116"/>
    </location>
</feature>
<name>A0AAU7KKY3_9GAMM</name>
<dbReference type="InterPro" id="IPR009936">
    <property type="entry name" value="DUF1468"/>
</dbReference>
<evidence type="ECO:0000313" key="3">
    <source>
        <dbReference type="EMBL" id="XBO72386.1"/>
    </source>
</evidence>
<protein>
    <submittedName>
        <fullName evidence="3">Tripartite tricarboxylate transporter TctB family protein</fullName>
    </submittedName>
</protein>
<sequence length="156" mass="16656">MRTSDAVSGTMAAALGAALIVASADLSPLPRQVYGAGTFPKVVGALLLLMGGLLVLKGLRQRQPWARWTSKVSGRAFVLALAAVVASVIAYVVLTPLLGFPIVAVVLLTLLFRAYHRRGWGRALLIAVIATTVIWMLFAQLLHVPLEAGLLERVLY</sequence>
<keyword evidence="1" id="KW-0812">Transmembrane</keyword>
<feature type="domain" description="DUF1468" evidence="2">
    <location>
        <begin position="9"/>
        <end position="146"/>
    </location>
</feature>
<keyword evidence="1" id="KW-1133">Transmembrane helix</keyword>
<evidence type="ECO:0000256" key="1">
    <source>
        <dbReference type="SAM" id="Phobius"/>
    </source>
</evidence>
<dbReference type="Pfam" id="PF07331">
    <property type="entry name" value="TctB"/>
    <property type="match status" value="1"/>
</dbReference>
<feature type="transmembrane region" description="Helical" evidence="1">
    <location>
        <begin position="123"/>
        <end position="146"/>
    </location>
</feature>
<organism evidence="3">
    <name type="scientific">Halomonas sp. RT37</name>
    <dbReference type="NCBI Taxonomy" id="2950872"/>
    <lineage>
        <taxon>Bacteria</taxon>
        <taxon>Pseudomonadati</taxon>
        <taxon>Pseudomonadota</taxon>
        <taxon>Gammaproteobacteria</taxon>
        <taxon>Oceanospirillales</taxon>
        <taxon>Halomonadaceae</taxon>
        <taxon>Halomonas</taxon>
    </lineage>
</organism>
<evidence type="ECO:0000259" key="2">
    <source>
        <dbReference type="Pfam" id="PF07331"/>
    </source>
</evidence>
<dbReference type="AlphaFoldDB" id="A0AAU7KKY3"/>
<gene>
    <name evidence="3" type="ORF">NFG58_06675</name>
</gene>